<dbReference type="AlphaFoldDB" id="A0A1H2BR71"/>
<accession>A0A1H2BR71</accession>
<protein>
    <submittedName>
        <fullName evidence="2">Uncharacterized protein</fullName>
    </submittedName>
</protein>
<organism evidence="2 3">
    <name type="scientific">Bradyrhizobium canariense</name>
    <dbReference type="NCBI Taxonomy" id="255045"/>
    <lineage>
        <taxon>Bacteria</taxon>
        <taxon>Pseudomonadati</taxon>
        <taxon>Pseudomonadota</taxon>
        <taxon>Alphaproteobacteria</taxon>
        <taxon>Hyphomicrobiales</taxon>
        <taxon>Nitrobacteraceae</taxon>
        <taxon>Bradyrhizobium</taxon>
    </lineage>
</organism>
<gene>
    <name evidence="2" type="ORF">SAMN05444158_7445</name>
</gene>
<feature type="chain" id="PRO_5009270289" evidence="1">
    <location>
        <begin position="23"/>
        <end position="77"/>
    </location>
</feature>
<proteinExistence type="predicted"/>
<name>A0A1H2BR71_9BRAD</name>
<keyword evidence="3" id="KW-1185">Reference proteome</keyword>
<dbReference type="Proteomes" id="UP000243904">
    <property type="component" value="Chromosome I"/>
</dbReference>
<evidence type="ECO:0000313" key="3">
    <source>
        <dbReference type="Proteomes" id="UP000243904"/>
    </source>
</evidence>
<evidence type="ECO:0000256" key="1">
    <source>
        <dbReference type="SAM" id="SignalP"/>
    </source>
</evidence>
<evidence type="ECO:0000313" key="2">
    <source>
        <dbReference type="EMBL" id="SDT60614.1"/>
    </source>
</evidence>
<feature type="signal peptide" evidence="1">
    <location>
        <begin position="1"/>
        <end position="22"/>
    </location>
</feature>
<keyword evidence="1" id="KW-0732">Signal</keyword>
<dbReference type="RefSeq" id="WP_146690861.1">
    <property type="nucleotide sequence ID" value="NZ_LT629750.1"/>
</dbReference>
<reference evidence="3" key="1">
    <citation type="submission" date="2016-10" db="EMBL/GenBank/DDBJ databases">
        <authorList>
            <person name="Varghese N."/>
            <person name="Submissions S."/>
        </authorList>
    </citation>
    <scope>NUCLEOTIDE SEQUENCE [LARGE SCALE GENOMIC DNA]</scope>
    <source>
        <strain evidence="3">GAS369</strain>
    </source>
</reference>
<dbReference type="EMBL" id="LT629750">
    <property type="protein sequence ID" value="SDT60614.1"/>
    <property type="molecule type" value="Genomic_DNA"/>
</dbReference>
<sequence>MKLALLGAVALATTALVTPVKAQEVITNPGRCAQYYPNANCQNLGPGNPYRTGWQDGYAHMEHRGWHHHYHRHHHHH</sequence>